<feature type="transmembrane region" description="Helical" evidence="1">
    <location>
        <begin position="180"/>
        <end position="200"/>
    </location>
</feature>
<evidence type="ECO:0000256" key="1">
    <source>
        <dbReference type="SAM" id="Phobius"/>
    </source>
</evidence>
<evidence type="ECO:0000313" key="3">
    <source>
        <dbReference type="Proteomes" id="UP000258309"/>
    </source>
</evidence>
<dbReference type="AlphaFoldDB" id="A0A3E2HLN6"/>
<feature type="transmembrane region" description="Helical" evidence="1">
    <location>
        <begin position="144"/>
        <end position="168"/>
    </location>
</feature>
<dbReference type="OrthoDB" id="3449024at2759"/>
<dbReference type="OMA" id="AYCYLTA"/>
<feature type="non-terminal residue" evidence="2">
    <location>
        <position position="258"/>
    </location>
</feature>
<proteinExistence type="predicted"/>
<keyword evidence="1" id="KW-0812">Transmembrane</keyword>
<evidence type="ECO:0000313" key="2">
    <source>
        <dbReference type="EMBL" id="RFU34092.1"/>
    </source>
</evidence>
<organism evidence="2 3">
    <name type="scientific">Scytalidium lignicola</name>
    <name type="common">Hyphomycete</name>
    <dbReference type="NCBI Taxonomy" id="5539"/>
    <lineage>
        <taxon>Eukaryota</taxon>
        <taxon>Fungi</taxon>
        <taxon>Dikarya</taxon>
        <taxon>Ascomycota</taxon>
        <taxon>Pezizomycotina</taxon>
        <taxon>Leotiomycetes</taxon>
        <taxon>Leotiomycetes incertae sedis</taxon>
        <taxon>Scytalidium</taxon>
    </lineage>
</organism>
<keyword evidence="3" id="KW-1185">Reference proteome</keyword>
<keyword evidence="1" id="KW-0472">Membrane</keyword>
<comment type="caution">
    <text evidence="2">The sequence shown here is derived from an EMBL/GenBank/DDBJ whole genome shotgun (WGS) entry which is preliminary data.</text>
</comment>
<feature type="transmembrane region" description="Helical" evidence="1">
    <location>
        <begin position="104"/>
        <end position="129"/>
    </location>
</feature>
<dbReference type="Proteomes" id="UP000258309">
    <property type="component" value="Unassembled WGS sequence"/>
</dbReference>
<sequence length="258" mass="29055">MLQNVVDSCLRTFLPARRFYYACLVCGLLCPSFFFGAFIAADFIPPIKPWWSAERTAEHYQNHTIGIRVGAALMIFSGMFYLPYTVLISTQMNRIPWLPRGVSLLQAASGAASVFAFSLPAMVLAIAAYRPERSPEMTQMLNDMFWIFAVMPWPTFLSQNWAFAYAILVDTRAKPLFPKYMSMINMVVPLLLAPSLGLHFVKSGVVSWNGALGFWVPGVAFSIQFLLDICCLFRAIQTEDIDQDRLPVDQEQVKVALD</sequence>
<keyword evidence="1" id="KW-1133">Transmembrane helix</keyword>
<feature type="transmembrane region" description="Helical" evidence="1">
    <location>
        <begin position="65"/>
        <end position="84"/>
    </location>
</feature>
<reference evidence="2 3" key="1">
    <citation type="submission" date="2018-05" db="EMBL/GenBank/DDBJ databases">
        <title>Draft genome sequence of Scytalidium lignicola DSM 105466, a ubiquitous saprotrophic fungus.</title>
        <authorList>
            <person name="Buettner E."/>
            <person name="Gebauer A.M."/>
            <person name="Hofrichter M."/>
            <person name="Liers C."/>
            <person name="Kellner H."/>
        </authorList>
    </citation>
    <scope>NUCLEOTIDE SEQUENCE [LARGE SCALE GENOMIC DNA]</scope>
    <source>
        <strain evidence="2 3">DSM 105466</strain>
    </source>
</reference>
<feature type="transmembrane region" description="Helical" evidence="1">
    <location>
        <begin position="20"/>
        <end position="45"/>
    </location>
</feature>
<protein>
    <submittedName>
        <fullName evidence="2">Uncharacterized protein</fullName>
    </submittedName>
</protein>
<dbReference type="EMBL" id="NCSJ02000025">
    <property type="protein sequence ID" value="RFU34092.1"/>
    <property type="molecule type" value="Genomic_DNA"/>
</dbReference>
<name>A0A3E2HLN6_SCYLI</name>
<feature type="non-terminal residue" evidence="2">
    <location>
        <position position="1"/>
    </location>
</feature>
<feature type="transmembrane region" description="Helical" evidence="1">
    <location>
        <begin position="212"/>
        <end position="236"/>
    </location>
</feature>
<gene>
    <name evidence="2" type="ORF">B7463_g2240</name>
</gene>
<accession>A0A3E2HLN6</accession>